<dbReference type="EMBL" id="FLQY01000001">
    <property type="protein sequence ID" value="SBT03130.1"/>
    <property type="molecule type" value="Genomic_DNA"/>
</dbReference>
<dbReference type="AlphaFoldDB" id="A0A1A8XD44"/>
<organism evidence="4 5">
    <name type="scientific">Candidatus Propionivibrio aalborgensis</name>
    <dbReference type="NCBI Taxonomy" id="1860101"/>
    <lineage>
        <taxon>Bacteria</taxon>
        <taxon>Pseudomonadati</taxon>
        <taxon>Pseudomonadota</taxon>
        <taxon>Betaproteobacteria</taxon>
        <taxon>Rhodocyclales</taxon>
        <taxon>Rhodocyclaceae</taxon>
        <taxon>Propionivibrio</taxon>
    </lineage>
</organism>
<dbReference type="GO" id="GO:0046872">
    <property type="term" value="F:metal ion binding"/>
    <property type="evidence" value="ECO:0007669"/>
    <property type="project" value="InterPro"/>
</dbReference>
<dbReference type="Pfam" id="PF00675">
    <property type="entry name" value="Peptidase_M16"/>
    <property type="match status" value="1"/>
</dbReference>
<feature type="domain" description="Peptidase M16 N-terminal" evidence="2">
    <location>
        <begin position="38"/>
        <end position="178"/>
    </location>
</feature>
<reference evidence="4 5" key="1">
    <citation type="submission" date="2016-06" db="EMBL/GenBank/DDBJ databases">
        <authorList>
            <person name="Kjaerup R.B."/>
            <person name="Dalgaard T.S."/>
            <person name="Juul-Madsen H.R."/>
        </authorList>
    </citation>
    <scope>NUCLEOTIDE SEQUENCE [LARGE SCALE GENOMIC DNA]</scope>
    <source>
        <strain evidence="4">2</strain>
    </source>
</reference>
<sequence length="433" mass="46416">MKLFQSLCALCLCLSAQIAHAGPKIEHWLAPSGARVFFVENHSLPILDVRVDFAAGAAYDPPGKAGLAALTQALLDMGVQGMDETQISNRMADLGALLSGDVELDRASVSLRTLSTDDKRIAALDIFRAVLASPQFPPEVFEREQARTVVALKEALTRPDAIAGKAFWAAMYPAYAYGRQASPETVSSLERSDLVSFYSHNYTAQQAAVSIVGDLTRAQAEALAQQLTSSLPSGAGVAALGVPQLPAASEQRIAHPAAQAHLLIGLPALKRGDPDYFPLIVGNYSLGGGGFVSRLMKEVREKRGLAYSVQSYFQPLLQIGPFQIGLQTKKSQANDALKVTRDVLAGFLAEGPSATELQAAKQNLVGSFPLRLDSNRKILEHVAVIGFYGLPLDYLDHYAENVEKVTVAEVKAAFARHVKQENLVTVVVAGPQD</sequence>
<dbReference type="InterPro" id="IPR007863">
    <property type="entry name" value="Peptidase_M16_C"/>
</dbReference>
<keyword evidence="1" id="KW-0732">Signal</keyword>
<evidence type="ECO:0000256" key="1">
    <source>
        <dbReference type="SAM" id="SignalP"/>
    </source>
</evidence>
<dbReference type="Gene3D" id="3.30.830.10">
    <property type="entry name" value="Metalloenzyme, LuxS/M16 peptidase-like"/>
    <property type="match status" value="2"/>
</dbReference>
<dbReference type="PANTHER" id="PTHR11851">
    <property type="entry name" value="METALLOPROTEASE"/>
    <property type="match status" value="1"/>
</dbReference>
<dbReference type="Proteomes" id="UP000199600">
    <property type="component" value="Unassembled WGS sequence"/>
</dbReference>
<gene>
    <name evidence="4" type="ORF">PROAA_10002</name>
</gene>
<feature type="chain" id="PRO_5008381338" evidence="1">
    <location>
        <begin position="22"/>
        <end position="433"/>
    </location>
</feature>
<dbReference type="InterPro" id="IPR050361">
    <property type="entry name" value="MPP/UQCRC_Complex"/>
</dbReference>
<dbReference type="InterPro" id="IPR011249">
    <property type="entry name" value="Metalloenz_LuxS/M16"/>
</dbReference>
<evidence type="ECO:0000313" key="5">
    <source>
        <dbReference type="Proteomes" id="UP000199600"/>
    </source>
</evidence>
<dbReference type="PANTHER" id="PTHR11851:SF224">
    <property type="entry name" value="PROCESSING PROTEASE"/>
    <property type="match status" value="1"/>
</dbReference>
<proteinExistence type="predicted"/>
<evidence type="ECO:0000313" key="4">
    <source>
        <dbReference type="EMBL" id="SBT03130.1"/>
    </source>
</evidence>
<dbReference type="InterPro" id="IPR011765">
    <property type="entry name" value="Pept_M16_N"/>
</dbReference>
<evidence type="ECO:0000259" key="2">
    <source>
        <dbReference type="Pfam" id="PF00675"/>
    </source>
</evidence>
<dbReference type="RefSeq" id="WP_186409336.1">
    <property type="nucleotide sequence ID" value="NZ_FLQY01000001.1"/>
</dbReference>
<protein>
    <submittedName>
        <fullName evidence="4">Peptidase M16 domain protein</fullName>
    </submittedName>
</protein>
<feature type="domain" description="Peptidase M16 C-terminal" evidence="3">
    <location>
        <begin position="189"/>
        <end position="364"/>
    </location>
</feature>
<feature type="signal peptide" evidence="1">
    <location>
        <begin position="1"/>
        <end position="21"/>
    </location>
</feature>
<dbReference type="SUPFAM" id="SSF63411">
    <property type="entry name" value="LuxS/MPP-like metallohydrolase"/>
    <property type="match status" value="2"/>
</dbReference>
<name>A0A1A8XD44_9RHOO</name>
<evidence type="ECO:0000259" key="3">
    <source>
        <dbReference type="Pfam" id="PF05193"/>
    </source>
</evidence>
<keyword evidence="5" id="KW-1185">Reference proteome</keyword>
<dbReference type="Pfam" id="PF05193">
    <property type="entry name" value="Peptidase_M16_C"/>
    <property type="match status" value="1"/>
</dbReference>
<accession>A0A1A8XD44</accession>